<evidence type="ECO:0000313" key="1">
    <source>
        <dbReference type="EMBL" id="NID13572.1"/>
    </source>
</evidence>
<comment type="caution">
    <text evidence="1">The sequence shown here is derived from an EMBL/GenBank/DDBJ whole genome shotgun (WGS) entry which is preliminary data.</text>
</comment>
<dbReference type="EMBL" id="WAEL01000013">
    <property type="protein sequence ID" value="NID13572.1"/>
    <property type="molecule type" value="Genomic_DNA"/>
</dbReference>
<dbReference type="RefSeq" id="WP_166694098.1">
    <property type="nucleotide sequence ID" value="NZ_WAEL01000013.1"/>
</dbReference>
<reference evidence="1" key="1">
    <citation type="submission" date="2024-05" db="EMBL/GenBank/DDBJ databases">
        <authorList>
            <person name="Jung D.-H."/>
        </authorList>
    </citation>
    <scope>NUCLEOTIDE SEQUENCE</scope>
    <source>
        <strain evidence="1">JA-25</strain>
    </source>
</reference>
<accession>A0ABX0QN57</accession>
<evidence type="ECO:0000313" key="2">
    <source>
        <dbReference type="Proteomes" id="UP000606008"/>
    </source>
</evidence>
<organism evidence="1 2">
    <name type="scientific">Fibrivirga algicola</name>
    <dbReference type="NCBI Taxonomy" id="2950420"/>
    <lineage>
        <taxon>Bacteria</taxon>
        <taxon>Pseudomonadati</taxon>
        <taxon>Bacteroidota</taxon>
        <taxon>Cytophagia</taxon>
        <taxon>Cytophagales</taxon>
        <taxon>Spirosomataceae</taxon>
        <taxon>Fibrivirga</taxon>
    </lineage>
</organism>
<keyword evidence="2" id="KW-1185">Reference proteome</keyword>
<sequence>MERTDSVLLTPSGNKVHLHTRDDIRSVRVDRLVSENELTFAHYPALSLSIADEADLVLWSEEMYAYALPEKPDEARIGRTFAVWESLTIGIETHGESFDFSIRVYYTLNPD</sequence>
<gene>
    <name evidence="1" type="ORF">F7231_25620</name>
</gene>
<dbReference type="Proteomes" id="UP000606008">
    <property type="component" value="Unassembled WGS sequence"/>
</dbReference>
<protein>
    <submittedName>
        <fullName evidence="1">Uncharacterized protein</fullName>
    </submittedName>
</protein>
<proteinExistence type="predicted"/>
<name>A0ABX0QN57_9BACT</name>